<keyword evidence="8" id="KW-1185">Reference proteome</keyword>
<gene>
    <name evidence="7" type="ORF">HaLaN_20551</name>
</gene>
<dbReference type="InterPro" id="IPR035952">
    <property type="entry name" value="Rhomboid-like_sf"/>
</dbReference>
<reference evidence="7 8" key="1">
    <citation type="submission" date="2020-02" db="EMBL/GenBank/DDBJ databases">
        <title>Draft genome sequence of Haematococcus lacustris strain NIES-144.</title>
        <authorList>
            <person name="Morimoto D."/>
            <person name="Nakagawa S."/>
            <person name="Yoshida T."/>
            <person name="Sawayama S."/>
        </authorList>
    </citation>
    <scope>NUCLEOTIDE SEQUENCE [LARGE SCALE GENOMIC DNA]</scope>
    <source>
        <strain evidence="7 8">NIES-144</strain>
    </source>
</reference>
<evidence type="ECO:0000256" key="3">
    <source>
        <dbReference type="ARBA" id="ARBA00022692"/>
    </source>
</evidence>
<evidence type="ECO:0000256" key="5">
    <source>
        <dbReference type="ARBA" id="ARBA00023136"/>
    </source>
</evidence>
<comment type="similarity">
    <text evidence="2">Belongs to the peptidase S54 family.</text>
</comment>
<feature type="non-terminal residue" evidence="7">
    <location>
        <position position="76"/>
    </location>
</feature>
<keyword evidence="3" id="KW-0812">Transmembrane</keyword>
<feature type="domain" description="Peptidase S54 rhomboid" evidence="6">
    <location>
        <begin position="28"/>
        <end position="76"/>
    </location>
</feature>
<evidence type="ECO:0000259" key="6">
    <source>
        <dbReference type="Pfam" id="PF01694"/>
    </source>
</evidence>
<keyword evidence="4" id="KW-1133">Transmembrane helix</keyword>
<protein>
    <submittedName>
        <fullName evidence="7">Rhomboid domain-containing protein</fullName>
    </submittedName>
</protein>
<comment type="subcellular location">
    <subcellularLocation>
        <location evidence="1">Membrane</location>
        <topology evidence="1">Multi-pass membrane protein</topology>
    </subcellularLocation>
</comment>
<sequence>MVINALCYALQLLSQDSALSLTLWGAKVNSYALNSFGPHVELVAGSQRFSVLYLTSAFTGTLASYALTSAPSLGAS</sequence>
<dbReference type="EMBL" id="BLLF01002173">
    <property type="protein sequence ID" value="GFH23006.1"/>
    <property type="molecule type" value="Genomic_DNA"/>
</dbReference>
<dbReference type="InterPro" id="IPR022764">
    <property type="entry name" value="Peptidase_S54_rhomboid_dom"/>
</dbReference>
<dbReference type="GO" id="GO:0016020">
    <property type="term" value="C:membrane"/>
    <property type="evidence" value="ECO:0007669"/>
    <property type="project" value="UniProtKB-SubCell"/>
</dbReference>
<dbReference type="AlphaFoldDB" id="A0A699ZWA0"/>
<organism evidence="7 8">
    <name type="scientific">Haematococcus lacustris</name>
    <name type="common">Green alga</name>
    <name type="synonym">Haematococcus pluvialis</name>
    <dbReference type="NCBI Taxonomy" id="44745"/>
    <lineage>
        <taxon>Eukaryota</taxon>
        <taxon>Viridiplantae</taxon>
        <taxon>Chlorophyta</taxon>
        <taxon>core chlorophytes</taxon>
        <taxon>Chlorophyceae</taxon>
        <taxon>CS clade</taxon>
        <taxon>Chlamydomonadales</taxon>
        <taxon>Haematococcaceae</taxon>
        <taxon>Haematococcus</taxon>
    </lineage>
</organism>
<keyword evidence="5" id="KW-0472">Membrane</keyword>
<comment type="caution">
    <text evidence="7">The sequence shown here is derived from an EMBL/GenBank/DDBJ whole genome shotgun (WGS) entry which is preliminary data.</text>
</comment>
<proteinExistence type="inferred from homology"/>
<dbReference type="GO" id="GO:0004252">
    <property type="term" value="F:serine-type endopeptidase activity"/>
    <property type="evidence" value="ECO:0007669"/>
    <property type="project" value="InterPro"/>
</dbReference>
<evidence type="ECO:0000256" key="1">
    <source>
        <dbReference type="ARBA" id="ARBA00004141"/>
    </source>
</evidence>
<dbReference type="Gene3D" id="1.20.1540.10">
    <property type="entry name" value="Rhomboid-like"/>
    <property type="match status" value="1"/>
</dbReference>
<name>A0A699ZWA0_HAELA</name>
<evidence type="ECO:0000313" key="8">
    <source>
        <dbReference type="Proteomes" id="UP000485058"/>
    </source>
</evidence>
<dbReference type="SUPFAM" id="SSF144091">
    <property type="entry name" value="Rhomboid-like"/>
    <property type="match status" value="1"/>
</dbReference>
<dbReference type="Proteomes" id="UP000485058">
    <property type="component" value="Unassembled WGS sequence"/>
</dbReference>
<evidence type="ECO:0000256" key="2">
    <source>
        <dbReference type="ARBA" id="ARBA00009045"/>
    </source>
</evidence>
<evidence type="ECO:0000313" key="7">
    <source>
        <dbReference type="EMBL" id="GFH23006.1"/>
    </source>
</evidence>
<accession>A0A699ZWA0</accession>
<dbReference type="Pfam" id="PF01694">
    <property type="entry name" value="Rhomboid"/>
    <property type="match status" value="1"/>
</dbReference>
<evidence type="ECO:0000256" key="4">
    <source>
        <dbReference type="ARBA" id="ARBA00022989"/>
    </source>
</evidence>